<evidence type="ECO:0000313" key="14">
    <source>
        <dbReference type="Proteomes" id="UP001500622"/>
    </source>
</evidence>
<dbReference type="GO" id="GO:0016301">
    <property type="term" value="F:kinase activity"/>
    <property type="evidence" value="ECO:0007669"/>
    <property type="project" value="UniProtKB-KW"/>
</dbReference>
<dbReference type="InterPro" id="IPR005543">
    <property type="entry name" value="PASTA_dom"/>
</dbReference>
<evidence type="ECO:0000256" key="4">
    <source>
        <dbReference type="ARBA" id="ARBA00022741"/>
    </source>
</evidence>
<dbReference type="SMART" id="SM00740">
    <property type="entry name" value="PASTA"/>
    <property type="match status" value="4"/>
</dbReference>
<feature type="domain" description="PASTA" evidence="12">
    <location>
        <begin position="388"/>
        <end position="453"/>
    </location>
</feature>
<dbReference type="NCBIfam" id="NF033483">
    <property type="entry name" value="PknB_PASTA_kin"/>
    <property type="match status" value="1"/>
</dbReference>
<dbReference type="Gene3D" id="1.10.510.10">
    <property type="entry name" value="Transferase(Phosphotransferase) domain 1"/>
    <property type="match status" value="1"/>
</dbReference>
<evidence type="ECO:0000259" key="11">
    <source>
        <dbReference type="PROSITE" id="PS50011"/>
    </source>
</evidence>
<dbReference type="CDD" id="cd14014">
    <property type="entry name" value="STKc_PknB_like"/>
    <property type="match status" value="1"/>
</dbReference>
<dbReference type="InterPro" id="IPR011009">
    <property type="entry name" value="Kinase-like_dom_sf"/>
</dbReference>
<dbReference type="SMART" id="SM00220">
    <property type="entry name" value="S_TKc"/>
    <property type="match status" value="1"/>
</dbReference>
<dbReference type="PROSITE" id="PS51178">
    <property type="entry name" value="PASTA"/>
    <property type="match status" value="4"/>
</dbReference>
<dbReference type="Pfam" id="PF00069">
    <property type="entry name" value="Pkinase"/>
    <property type="match status" value="1"/>
</dbReference>
<dbReference type="PANTHER" id="PTHR43289">
    <property type="entry name" value="MITOGEN-ACTIVATED PROTEIN KINASE KINASE KINASE 20-RELATED"/>
    <property type="match status" value="1"/>
</dbReference>
<dbReference type="Gene3D" id="3.30.10.20">
    <property type="match status" value="4"/>
</dbReference>
<dbReference type="InterPro" id="IPR008271">
    <property type="entry name" value="Ser/Thr_kinase_AS"/>
</dbReference>
<dbReference type="Gene3D" id="3.30.200.20">
    <property type="entry name" value="Phosphorylase Kinase, domain 1"/>
    <property type="match status" value="1"/>
</dbReference>
<evidence type="ECO:0000256" key="7">
    <source>
        <dbReference type="ARBA" id="ARBA00047899"/>
    </source>
</evidence>
<dbReference type="EC" id="2.7.11.1" evidence="1"/>
<evidence type="ECO:0000256" key="6">
    <source>
        <dbReference type="ARBA" id="ARBA00022840"/>
    </source>
</evidence>
<comment type="catalytic activity">
    <reaction evidence="8">
        <text>L-seryl-[protein] + ATP = O-phospho-L-seryl-[protein] + ADP + H(+)</text>
        <dbReference type="Rhea" id="RHEA:17989"/>
        <dbReference type="Rhea" id="RHEA-COMP:9863"/>
        <dbReference type="Rhea" id="RHEA-COMP:11604"/>
        <dbReference type="ChEBI" id="CHEBI:15378"/>
        <dbReference type="ChEBI" id="CHEBI:29999"/>
        <dbReference type="ChEBI" id="CHEBI:30616"/>
        <dbReference type="ChEBI" id="CHEBI:83421"/>
        <dbReference type="ChEBI" id="CHEBI:456216"/>
        <dbReference type="EC" id="2.7.11.1"/>
    </reaction>
</comment>
<dbReference type="InterPro" id="IPR000719">
    <property type="entry name" value="Prot_kinase_dom"/>
</dbReference>
<keyword evidence="14" id="KW-1185">Reference proteome</keyword>
<dbReference type="Pfam" id="PF03793">
    <property type="entry name" value="PASTA"/>
    <property type="match status" value="4"/>
</dbReference>
<dbReference type="PROSITE" id="PS00108">
    <property type="entry name" value="PROTEIN_KINASE_ST"/>
    <property type="match status" value="1"/>
</dbReference>
<feature type="domain" description="Protein kinase" evidence="11">
    <location>
        <begin position="18"/>
        <end position="281"/>
    </location>
</feature>
<dbReference type="CDD" id="cd06577">
    <property type="entry name" value="PASTA_pknB"/>
    <property type="match status" value="4"/>
</dbReference>
<evidence type="ECO:0000259" key="12">
    <source>
        <dbReference type="PROSITE" id="PS51178"/>
    </source>
</evidence>
<evidence type="ECO:0000256" key="5">
    <source>
        <dbReference type="ARBA" id="ARBA00022777"/>
    </source>
</evidence>
<comment type="catalytic activity">
    <reaction evidence="7">
        <text>L-threonyl-[protein] + ATP = O-phospho-L-threonyl-[protein] + ADP + H(+)</text>
        <dbReference type="Rhea" id="RHEA:46608"/>
        <dbReference type="Rhea" id="RHEA-COMP:11060"/>
        <dbReference type="Rhea" id="RHEA-COMP:11605"/>
        <dbReference type="ChEBI" id="CHEBI:15378"/>
        <dbReference type="ChEBI" id="CHEBI:30013"/>
        <dbReference type="ChEBI" id="CHEBI:30616"/>
        <dbReference type="ChEBI" id="CHEBI:61977"/>
        <dbReference type="ChEBI" id="CHEBI:456216"/>
        <dbReference type="EC" id="2.7.11.1"/>
    </reaction>
</comment>
<keyword evidence="2" id="KW-0723">Serine/threonine-protein kinase</keyword>
<feature type="domain" description="PASTA" evidence="12">
    <location>
        <begin position="522"/>
        <end position="589"/>
    </location>
</feature>
<dbReference type="RefSeq" id="WP_345218779.1">
    <property type="nucleotide sequence ID" value="NZ_BAABGN010000013.1"/>
</dbReference>
<keyword evidence="6" id="KW-0067">ATP-binding</keyword>
<organism evidence="13 14">
    <name type="scientific">Georgenia halophila</name>
    <dbReference type="NCBI Taxonomy" id="620889"/>
    <lineage>
        <taxon>Bacteria</taxon>
        <taxon>Bacillati</taxon>
        <taxon>Actinomycetota</taxon>
        <taxon>Actinomycetes</taxon>
        <taxon>Micrococcales</taxon>
        <taxon>Bogoriellaceae</taxon>
        <taxon>Georgenia</taxon>
    </lineage>
</organism>
<reference evidence="14" key="1">
    <citation type="journal article" date="2019" name="Int. J. Syst. Evol. Microbiol.">
        <title>The Global Catalogue of Microorganisms (GCM) 10K type strain sequencing project: providing services to taxonomists for standard genome sequencing and annotation.</title>
        <authorList>
            <consortium name="The Broad Institute Genomics Platform"/>
            <consortium name="The Broad Institute Genome Sequencing Center for Infectious Disease"/>
            <person name="Wu L."/>
            <person name="Ma J."/>
        </authorList>
    </citation>
    <scope>NUCLEOTIDE SEQUENCE [LARGE SCALE GENOMIC DNA]</scope>
    <source>
        <strain evidence="14">JCM 17810</strain>
    </source>
</reference>
<keyword evidence="10" id="KW-0812">Transmembrane</keyword>
<evidence type="ECO:0000256" key="10">
    <source>
        <dbReference type="SAM" id="Phobius"/>
    </source>
</evidence>
<keyword evidence="10" id="KW-1133">Transmembrane helix</keyword>
<feature type="domain" description="PASTA" evidence="12">
    <location>
        <begin position="454"/>
        <end position="521"/>
    </location>
</feature>
<dbReference type="EMBL" id="BAABGN010000013">
    <property type="protein sequence ID" value="GAA4433121.1"/>
    <property type="molecule type" value="Genomic_DNA"/>
</dbReference>
<dbReference type="Proteomes" id="UP001500622">
    <property type="component" value="Unassembled WGS sequence"/>
</dbReference>
<proteinExistence type="predicted"/>
<keyword evidence="4" id="KW-0547">Nucleotide-binding</keyword>
<evidence type="ECO:0000256" key="2">
    <source>
        <dbReference type="ARBA" id="ARBA00022527"/>
    </source>
</evidence>
<protein>
    <recommendedName>
        <fullName evidence="1">non-specific serine/threonine protein kinase</fullName>
        <ecNumber evidence="1">2.7.11.1</ecNumber>
    </recommendedName>
</protein>
<feature type="transmembrane region" description="Helical" evidence="10">
    <location>
        <begin position="364"/>
        <end position="383"/>
    </location>
</feature>
<evidence type="ECO:0000256" key="1">
    <source>
        <dbReference type="ARBA" id="ARBA00012513"/>
    </source>
</evidence>
<gene>
    <name evidence="13" type="primary">pknB_2</name>
    <name evidence="13" type="ORF">GCM10023169_39760</name>
</gene>
<evidence type="ECO:0000256" key="9">
    <source>
        <dbReference type="SAM" id="MobiDB-lite"/>
    </source>
</evidence>
<sequence length="653" mass="68134">MDTTTLDPMIGRLVDERYEVTSRIARGGMATVYRATDRRLERTVAVKVMHPHLAESPDFVARFRREARAAARLTHPGVVAVHDQGTAGDASYLTMELVDGPNLRAILRRRGSLPLGEALQTTEQVLDALASAHRAGLVHRDIKPENVLLTTEGRAKVADFGLARAVTEATAATTGTVLGTVAYLAPEIVTEGSADPRSDVYAVGVLLYELVTGHQPFTGEAPIQVAFQHVNGRIPSPSGRVPWLPAEVDELVGALTAREIEERPADAAAALALVRRCLATLDADTLARRADVPPAAPAPSADGAHGPDEDDGDRTGALSPHRTAAVEAVPSHGTVALPIGAITNEQQAAAAAARPPRRRAWPRVLALLLVLLVAAGAAAVWWFQVGPGATVPAPDVVGLEQDAAIDQVEAAGLSARVERDHHDEVPAGVVISTDPAPGVAVHQDGSVRVLVSQGVLMIDVPDVAGDPADEATAAIEESGLAVGETTEEFHDTVPEGAVVSTSPGAGESVRHDSSVDLVTSKGREPVDVPDVTGEPRAEAIGLLEQAGLTVGDQTEQHHENVPEGSVIALSPAPGEQLYRGDAVDVVVSLGPELHEVPSVVGQQVGAARSTLEDAGFDVEVDEVLGGYFGTVRSQDPSGGEMRPRGTVITLTVV</sequence>
<keyword evidence="10" id="KW-0472">Membrane</keyword>
<dbReference type="SUPFAM" id="SSF56112">
    <property type="entry name" value="Protein kinase-like (PK-like)"/>
    <property type="match status" value="1"/>
</dbReference>
<evidence type="ECO:0000313" key="13">
    <source>
        <dbReference type="EMBL" id="GAA4433121.1"/>
    </source>
</evidence>
<feature type="domain" description="PASTA" evidence="12">
    <location>
        <begin position="590"/>
        <end position="653"/>
    </location>
</feature>
<keyword evidence="5 13" id="KW-0418">Kinase</keyword>
<dbReference type="PANTHER" id="PTHR43289:SF34">
    <property type="entry name" value="SERINE_THREONINE-PROTEIN KINASE YBDM-RELATED"/>
    <property type="match status" value="1"/>
</dbReference>
<keyword evidence="3" id="KW-0808">Transferase</keyword>
<feature type="region of interest" description="Disordered" evidence="9">
    <location>
        <begin position="493"/>
        <end position="532"/>
    </location>
</feature>
<comment type="caution">
    <text evidence="13">The sequence shown here is derived from an EMBL/GenBank/DDBJ whole genome shotgun (WGS) entry which is preliminary data.</text>
</comment>
<evidence type="ECO:0000256" key="8">
    <source>
        <dbReference type="ARBA" id="ARBA00048679"/>
    </source>
</evidence>
<feature type="region of interest" description="Disordered" evidence="9">
    <location>
        <begin position="289"/>
        <end position="327"/>
    </location>
</feature>
<accession>A0ABP8LNJ7</accession>
<dbReference type="PROSITE" id="PS50011">
    <property type="entry name" value="PROTEIN_KINASE_DOM"/>
    <property type="match status" value="1"/>
</dbReference>
<name>A0ABP8LNJ7_9MICO</name>
<evidence type="ECO:0000256" key="3">
    <source>
        <dbReference type="ARBA" id="ARBA00022679"/>
    </source>
</evidence>